<dbReference type="InterPro" id="IPR000953">
    <property type="entry name" value="Chromo/chromo_shadow_dom"/>
</dbReference>
<evidence type="ECO:0000259" key="2">
    <source>
        <dbReference type="PROSITE" id="PS50013"/>
    </source>
</evidence>
<feature type="region of interest" description="Disordered" evidence="1">
    <location>
        <begin position="207"/>
        <end position="239"/>
    </location>
</feature>
<dbReference type="SMART" id="SM00298">
    <property type="entry name" value="CHROMO"/>
    <property type="match status" value="1"/>
</dbReference>
<name>A0AAU9KZW6_9STRA</name>
<dbReference type="Pfam" id="PF00385">
    <property type="entry name" value="Chromo"/>
    <property type="match status" value="1"/>
</dbReference>
<dbReference type="InterPro" id="IPR016197">
    <property type="entry name" value="Chromo-like_dom_sf"/>
</dbReference>
<reference evidence="3" key="1">
    <citation type="submission" date="2021-11" db="EMBL/GenBank/DDBJ databases">
        <authorList>
            <person name="Islam A."/>
            <person name="Islam S."/>
            <person name="Flora M.S."/>
            <person name="Rahman M."/>
            <person name="Ziaur R.M."/>
            <person name="Epstein J.H."/>
            <person name="Hassan M."/>
            <person name="Klassen M."/>
            <person name="Woodard K."/>
            <person name="Webb A."/>
            <person name="Webby R.J."/>
            <person name="El Zowalaty M.E."/>
        </authorList>
    </citation>
    <scope>NUCLEOTIDE SEQUENCE</scope>
    <source>
        <strain evidence="3">Pbs3</strain>
    </source>
</reference>
<dbReference type="Proteomes" id="UP001160483">
    <property type="component" value="Unassembled WGS sequence"/>
</dbReference>
<protein>
    <recommendedName>
        <fullName evidence="2">Chromo domain-containing protein</fullName>
    </recommendedName>
</protein>
<feature type="compositionally biased region" description="Acidic residues" evidence="1">
    <location>
        <begin position="309"/>
        <end position="346"/>
    </location>
</feature>
<feature type="compositionally biased region" description="Basic and acidic residues" evidence="1">
    <location>
        <begin position="207"/>
        <end position="221"/>
    </location>
</feature>
<dbReference type="PROSITE" id="PS50013">
    <property type="entry name" value="CHROMO_2"/>
    <property type="match status" value="1"/>
</dbReference>
<sequence length="499" mass="58106">MTEDGVSMRSKQLELFSKMHLGMDHVLSKLLQDAPPLPNSLKLLTETQSLSSTWVQVTEIYEKRRSMLQRRKEKEKNKSKLKRRQDVRTVQKEQEKEVKNSSKKESKKASERYVKEGRQSIAYNELILKKVRKLPLCGNVVLGSNKFKAVVKWMELDKGNNAPISTELTKLVEKLQHKTASEKTSKLKLSRKRSLDPLDDVYRVEERKSKQKNLTEDRKFELQSGSSPIVRPQKKGEMRLSKRHKLKMEEMNEKEFVIEMTSREHLATAALQNRADKVTLVNEIKDSFYEEKEQPVKPGASSRSAIVLDDSEDERDEEGEEEGEAEFSVEIKEEEFMEAQEQDSSTDDDRGVFDLNEEDIFVVDAILCVKEGRVLLSAGGLRRHKESDLYLVKWEGYNELTWEPDENIPRRLIEMFRERERAKRACQYQIKVAHERREVINLTTQTREIIYKVQWINQDLPVWELRTALPTKAQIWLDKVLGGASAKKRRDAKAVKQSD</sequence>
<evidence type="ECO:0000313" key="4">
    <source>
        <dbReference type="Proteomes" id="UP001160483"/>
    </source>
</evidence>
<proteinExistence type="predicted"/>
<feature type="region of interest" description="Disordered" evidence="1">
    <location>
        <begin position="68"/>
        <end position="112"/>
    </location>
</feature>
<feature type="region of interest" description="Disordered" evidence="1">
    <location>
        <begin position="290"/>
        <end position="349"/>
    </location>
</feature>
<evidence type="ECO:0000256" key="1">
    <source>
        <dbReference type="SAM" id="MobiDB-lite"/>
    </source>
</evidence>
<dbReference type="SUPFAM" id="SSF54160">
    <property type="entry name" value="Chromo domain-like"/>
    <property type="match status" value="1"/>
</dbReference>
<dbReference type="Gene3D" id="2.40.50.40">
    <property type="match status" value="1"/>
</dbReference>
<gene>
    <name evidence="3" type="ORF">PBS003_LOCUS4368</name>
</gene>
<dbReference type="AlphaFoldDB" id="A0AAU9KZW6"/>
<comment type="caution">
    <text evidence="3">The sequence shown here is derived from an EMBL/GenBank/DDBJ whole genome shotgun (WGS) entry which is preliminary data.</text>
</comment>
<accession>A0AAU9KZW6</accession>
<dbReference type="EMBL" id="CAKKTJ010000181">
    <property type="protein sequence ID" value="CAH0477627.1"/>
    <property type="molecule type" value="Genomic_DNA"/>
</dbReference>
<feature type="domain" description="Chromo" evidence="2">
    <location>
        <begin position="361"/>
        <end position="431"/>
    </location>
</feature>
<organism evidence="3 4">
    <name type="scientific">Peronospora belbahrii</name>
    <dbReference type="NCBI Taxonomy" id="622444"/>
    <lineage>
        <taxon>Eukaryota</taxon>
        <taxon>Sar</taxon>
        <taxon>Stramenopiles</taxon>
        <taxon>Oomycota</taxon>
        <taxon>Peronosporomycetes</taxon>
        <taxon>Peronosporales</taxon>
        <taxon>Peronosporaceae</taxon>
        <taxon>Peronospora</taxon>
    </lineage>
</organism>
<dbReference type="InterPro" id="IPR023780">
    <property type="entry name" value="Chromo_domain"/>
</dbReference>
<evidence type="ECO:0000313" key="3">
    <source>
        <dbReference type="EMBL" id="CAH0477627.1"/>
    </source>
</evidence>